<keyword evidence="7" id="KW-1185">Reference proteome</keyword>
<dbReference type="AlphaFoldDB" id="A0A507B903"/>
<dbReference type="SUPFAM" id="SSF52540">
    <property type="entry name" value="P-loop containing nucleoside triphosphate hydrolases"/>
    <property type="match status" value="1"/>
</dbReference>
<dbReference type="PROSITE" id="PS51718">
    <property type="entry name" value="G_DYNAMIN_2"/>
    <property type="match status" value="1"/>
</dbReference>
<dbReference type="EMBL" id="SKBQ01000018">
    <property type="protein sequence ID" value="TPX16327.1"/>
    <property type="molecule type" value="Genomic_DNA"/>
</dbReference>
<dbReference type="InterPro" id="IPR027417">
    <property type="entry name" value="P-loop_NTPase"/>
</dbReference>
<dbReference type="InterPro" id="IPR020850">
    <property type="entry name" value="GED_dom"/>
</dbReference>
<dbReference type="Gene3D" id="3.40.50.300">
    <property type="entry name" value="P-loop containing nucleotide triphosphate hydrolases"/>
    <property type="match status" value="1"/>
</dbReference>
<dbReference type="Pfam" id="PF00350">
    <property type="entry name" value="Dynamin_N"/>
    <property type="match status" value="1"/>
</dbReference>
<dbReference type="GO" id="GO:0003924">
    <property type="term" value="F:GTPase activity"/>
    <property type="evidence" value="ECO:0007669"/>
    <property type="project" value="InterPro"/>
</dbReference>
<dbReference type="GeneID" id="41971423"/>
<dbReference type="InterPro" id="IPR000375">
    <property type="entry name" value="Dynamin_stalk"/>
</dbReference>
<proteinExistence type="predicted"/>
<dbReference type="Pfam" id="PF01031">
    <property type="entry name" value="Dynamin_M"/>
    <property type="match status" value="1"/>
</dbReference>
<dbReference type="GO" id="GO:0005874">
    <property type="term" value="C:microtubule"/>
    <property type="evidence" value="ECO:0007669"/>
    <property type="project" value="TreeGrafter"/>
</dbReference>
<accession>A0A507B903</accession>
<dbReference type="RefSeq" id="XP_030998038.1">
    <property type="nucleotide sequence ID" value="XM_031138334.1"/>
</dbReference>
<dbReference type="InterPro" id="IPR022812">
    <property type="entry name" value="Dynamin"/>
</dbReference>
<dbReference type="PRINTS" id="PR00195">
    <property type="entry name" value="DYNAMIN"/>
</dbReference>
<feature type="domain" description="GED" evidence="4">
    <location>
        <begin position="643"/>
        <end position="735"/>
    </location>
</feature>
<gene>
    <name evidence="6" type="ORF">E0L32_003976</name>
</gene>
<dbReference type="PANTHER" id="PTHR11566">
    <property type="entry name" value="DYNAMIN"/>
    <property type="match status" value="1"/>
</dbReference>
<dbReference type="GO" id="GO:0005525">
    <property type="term" value="F:GTP binding"/>
    <property type="evidence" value="ECO:0007669"/>
    <property type="project" value="InterPro"/>
</dbReference>
<dbReference type="PROSITE" id="PS51388">
    <property type="entry name" value="GED"/>
    <property type="match status" value="1"/>
</dbReference>
<feature type="domain" description="Dynamin-type G" evidence="5">
    <location>
        <begin position="34"/>
        <end position="323"/>
    </location>
</feature>
<dbReference type="Proteomes" id="UP000319257">
    <property type="component" value="Unassembled WGS sequence"/>
</dbReference>
<dbReference type="GO" id="GO:0000266">
    <property type="term" value="P:mitochondrial fission"/>
    <property type="evidence" value="ECO:0007669"/>
    <property type="project" value="TreeGrafter"/>
</dbReference>
<evidence type="ECO:0000259" key="5">
    <source>
        <dbReference type="PROSITE" id="PS51718"/>
    </source>
</evidence>
<comment type="caution">
    <text evidence="6">The sequence shown here is derived from an EMBL/GenBank/DDBJ whole genome shotgun (WGS) entry which is preliminary data.</text>
</comment>
<name>A0A507B903_9PEZI</name>
<dbReference type="PANTHER" id="PTHR11566:SF215">
    <property type="entry name" value="DYNAMIN GTPASE"/>
    <property type="match status" value="1"/>
</dbReference>
<evidence type="ECO:0000256" key="2">
    <source>
        <dbReference type="ARBA" id="ARBA00023134"/>
    </source>
</evidence>
<dbReference type="GO" id="GO:0016020">
    <property type="term" value="C:membrane"/>
    <property type="evidence" value="ECO:0007669"/>
    <property type="project" value="TreeGrafter"/>
</dbReference>
<keyword evidence="1" id="KW-0547">Nucleotide-binding</keyword>
<dbReference type="OrthoDB" id="415706at2759"/>
<organism evidence="6 7">
    <name type="scientific">Thyridium curvatum</name>
    <dbReference type="NCBI Taxonomy" id="1093900"/>
    <lineage>
        <taxon>Eukaryota</taxon>
        <taxon>Fungi</taxon>
        <taxon>Dikarya</taxon>
        <taxon>Ascomycota</taxon>
        <taxon>Pezizomycotina</taxon>
        <taxon>Sordariomycetes</taxon>
        <taxon>Sordariomycetidae</taxon>
        <taxon>Thyridiales</taxon>
        <taxon>Thyridiaceae</taxon>
        <taxon>Thyridium</taxon>
    </lineage>
</organism>
<dbReference type="GO" id="GO:0048312">
    <property type="term" value="P:intracellular distribution of mitochondria"/>
    <property type="evidence" value="ECO:0007669"/>
    <property type="project" value="TreeGrafter"/>
</dbReference>
<evidence type="ECO:0000313" key="6">
    <source>
        <dbReference type="EMBL" id="TPX16327.1"/>
    </source>
</evidence>
<sequence>MTLKQDTTSITTSISNPTLLAKVDQLRDLNIGQHVPLPQLVVVGDQSSGKSSLLESLSGVPFPKDQNLCTRHATQITSRRDKDECVHVRIIPGPRASEDHKKQVEAFQTKVSSASEFRDKFVDILKKANEKMGLRTDLSSGHGGAIFSEDVLKIEVHGPREDYLTIIDVPGIFRTTVHGTTKDDMVMVKNLVKRYIRDDRTIILAVLPSNVDIATQEILELAEEYDKNGKRTLGVLTKPDLVMEPTMRASVCDLVMGQKRPLTLGYFLVQNRSSDDGVKTVSELDQGLRIQPWSDLPKDRVGILALKEQLQSLLLDITRREFPKLVQDVASQIRQCTVELNKLGPSRQDEREQRSFLSRMAGIFQDRARAGLAADYNAHSSFNQTDLRLITHVVNLTDVFNADFQRLAHSRHFSSLEESQPLESPEPSDAGDRSESQSGLSVDTLRVLLEESGVDKISPKEQMELAEILVLPKDIPMPNEGFTDWIKEVYLQFRGLELGTFNPNLLSVAFTEQSRKWGDMTRIYMSRIIVTVHRFIAATLRSICPEEPTRIQLWAEILEGLLDCYRKAMAQADMLIQVQQRKQPYTLNRQFAADLSKSRGHRITALLRPKAKEDRRFAEPQYMVNLDDIAEAAEGKHNTELLQEEIHDILHAYYNLALDRYIDNIFQLAVDHSLLHGPDSPLKVFTQDWVLNLEARQLEDIAGETISEKKRRSRLSKKITDLHNALKILKSRDSY</sequence>
<evidence type="ECO:0000313" key="7">
    <source>
        <dbReference type="Proteomes" id="UP000319257"/>
    </source>
</evidence>
<dbReference type="STRING" id="1093900.A0A507B903"/>
<evidence type="ECO:0000256" key="1">
    <source>
        <dbReference type="ARBA" id="ARBA00022741"/>
    </source>
</evidence>
<dbReference type="CDD" id="cd08771">
    <property type="entry name" value="DLP_1"/>
    <property type="match status" value="1"/>
</dbReference>
<dbReference type="InterPro" id="IPR030381">
    <property type="entry name" value="G_DYNAMIN_dom"/>
</dbReference>
<feature type="region of interest" description="Disordered" evidence="3">
    <location>
        <begin position="415"/>
        <end position="439"/>
    </location>
</feature>
<dbReference type="InterPro" id="IPR001401">
    <property type="entry name" value="Dynamin_GTPase"/>
</dbReference>
<dbReference type="GO" id="GO:0005739">
    <property type="term" value="C:mitochondrion"/>
    <property type="evidence" value="ECO:0007669"/>
    <property type="project" value="TreeGrafter"/>
</dbReference>
<protein>
    <submittedName>
        <fullName evidence="6">Uncharacterized protein</fullName>
    </submittedName>
</protein>
<dbReference type="GO" id="GO:0016559">
    <property type="term" value="P:peroxisome fission"/>
    <property type="evidence" value="ECO:0007669"/>
    <property type="project" value="TreeGrafter"/>
</dbReference>
<dbReference type="GO" id="GO:0008017">
    <property type="term" value="F:microtubule binding"/>
    <property type="evidence" value="ECO:0007669"/>
    <property type="project" value="TreeGrafter"/>
</dbReference>
<evidence type="ECO:0000259" key="4">
    <source>
        <dbReference type="PROSITE" id="PS51388"/>
    </source>
</evidence>
<reference evidence="6 7" key="1">
    <citation type="submission" date="2019-06" db="EMBL/GenBank/DDBJ databases">
        <title>Draft genome sequence of the filamentous fungus Phialemoniopsis curvata isolated from diesel fuel.</title>
        <authorList>
            <person name="Varaljay V.A."/>
            <person name="Lyon W.J."/>
            <person name="Crouch A.L."/>
            <person name="Drake C.E."/>
            <person name="Hollomon J.M."/>
            <person name="Nadeau L.J."/>
            <person name="Nunn H.S."/>
            <person name="Stevenson B.S."/>
            <person name="Bojanowski C.L."/>
            <person name="Crookes-Goodson W.J."/>
        </authorList>
    </citation>
    <scope>NUCLEOTIDE SEQUENCE [LARGE SCALE GENOMIC DNA]</scope>
    <source>
        <strain evidence="6 7">D216</strain>
    </source>
</reference>
<dbReference type="GO" id="GO:0006897">
    <property type="term" value="P:endocytosis"/>
    <property type="evidence" value="ECO:0007669"/>
    <property type="project" value="TreeGrafter"/>
</dbReference>
<dbReference type="InterPro" id="IPR045063">
    <property type="entry name" value="Dynamin_N"/>
</dbReference>
<evidence type="ECO:0000256" key="3">
    <source>
        <dbReference type="SAM" id="MobiDB-lite"/>
    </source>
</evidence>
<dbReference type="SMART" id="SM00053">
    <property type="entry name" value="DYNc"/>
    <property type="match status" value="1"/>
</dbReference>
<feature type="compositionally biased region" description="Low complexity" evidence="3">
    <location>
        <begin position="416"/>
        <end position="428"/>
    </location>
</feature>
<keyword evidence="2" id="KW-0342">GTP-binding</keyword>
<dbReference type="InParanoid" id="A0A507B903"/>